<dbReference type="Gene3D" id="3.40.50.720">
    <property type="entry name" value="NAD(P)-binding Rossmann-like Domain"/>
    <property type="match status" value="1"/>
</dbReference>
<dbReference type="SUPFAM" id="SSF51735">
    <property type="entry name" value="NAD(P)-binding Rossmann-fold domains"/>
    <property type="match status" value="1"/>
</dbReference>
<dbReference type="Proteomes" id="UP001596297">
    <property type="component" value="Unassembled WGS sequence"/>
</dbReference>
<dbReference type="PANTHER" id="PTHR24321:SF15">
    <property type="entry name" value="OXIDOREDUCTASE UCPA"/>
    <property type="match status" value="1"/>
</dbReference>
<keyword evidence="2" id="KW-0560">Oxidoreductase</keyword>
<sequence>MAVLQPNAAAVVDACLSGDEAAALAAAAALPEDQGYLNYPSSKRALARWVRREAPTDAWAGRGIPLNAVAPSVVLTAMTKDLVNNDEGRALLERSVPMPLGGYATAEDVAWPILWLLSPENKKVTGQLLFVDGGTDAVLRGDNLWE</sequence>
<dbReference type="PANTHER" id="PTHR24321">
    <property type="entry name" value="DEHYDROGENASES, SHORT CHAIN"/>
    <property type="match status" value="1"/>
</dbReference>
<dbReference type="RefSeq" id="WP_380082473.1">
    <property type="nucleotide sequence ID" value="NZ_JBHSWD010000001.1"/>
</dbReference>
<name>A0ABW1YF18_9DEIO</name>
<organism evidence="3 4">
    <name type="scientific">Deinococcus lacus</name>
    <dbReference type="NCBI Taxonomy" id="392561"/>
    <lineage>
        <taxon>Bacteria</taxon>
        <taxon>Thermotogati</taxon>
        <taxon>Deinococcota</taxon>
        <taxon>Deinococci</taxon>
        <taxon>Deinococcales</taxon>
        <taxon>Deinococcaceae</taxon>
        <taxon>Deinococcus</taxon>
    </lineage>
</organism>
<proteinExistence type="inferred from homology"/>
<accession>A0ABW1YF18</accession>
<dbReference type="EMBL" id="JBHSWD010000001">
    <property type="protein sequence ID" value="MFC6591469.1"/>
    <property type="molecule type" value="Genomic_DNA"/>
</dbReference>
<dbReference type="InterPro" id="IPR036291">
    <property type="entry name" value="NAD(P)-bd_dom_sf"/>
</dbReference>
<comment type="caution">
    <text evidence="3">The sequence shown here is derived from an EMBL/GenBank/DDBJ whole genome shotgun (WGS) entry which is preliminary data.</text>
</comment>
<reference evidence="4" key="1">
    <citation type="journal article" date="2019" name="Int. J. Syst. Evol. Microbiol.">
        <title>The Global Catalogue of Microorganisms (GCM) 10K type strain sequencing project: providing services to taxonomists for standard genome sequencing and annotation.</title>
        <authorList>
            <consortium name="The Broad Institute Genomics Platform"/>
            <consortium name="The Broad Institute Genome Sequencing Center for Infectious Disease"/>
            <person name="Wu L."/>
            <person name="Ma J."/>
        </authorList>
    </citation>
    <scope>NUCLEOTIDE SEQUENCE [LARGE SCALE GENOMIC DNA]</scope>
    <source>
        <strain evidence="4">CGMCC 1.15772</strain>
    </source>
</reference>
<comment type="similarity">
    <text evidence="1">Belongs to the short-chain dehydrogenases/reductases (SDR) family.</text>
</comment>
<evidence type="ECO:0000313" key="3">
    <source>
        <dbReference type="EMBL" id="MFC6591469.1"/>
    </source>
</evidence>
<evidence type="ECO:0000256" key="1">
    <source>
        <dbReference type="ARBA" id="ARBA00006484"/>
    </source>
</evidence>
<dbReference type="InterPro" id="IPR002347">
    <property type="entry name" value="SDR_fam"/>
</dbReference>
<protein>
    <submittedName>
        <fullName evidence="3">SDR family oxidoreductase</fullName>
    </submittedName>
</protein>
<evidence type="ECO:0000256" key="2">
    <source>
        <dbReference type="ARBA" id="ARBA00023002"/>
    </source>
</evidence>
<dbReference type="Pfam" id="PF13561">
    <property type="entry name" value="adh_short_C2"/>
    <property type="match status" value="1"/>
</dbReference>
<gene>
    <name evidence="3" type="ORF">ACFP81_05205</name>
</gene>
<dbReference type="PRINTS" id="PR00081">
    <property type="entry name" value="GDHRDH"/>
</dbReference>
<evidence type="ECO:0000313" key="4">
    <source>
        <dbReference type="Proteomes" id="UP001596297"/>
    </source>
</evidence>
<keyword evidence="4" id="KW-1185">Reference proteome</keyword>